<protein>
    <submittedName>
        <fullName evidence="3">DUF1648 domain-containing protein</fullName>
    </submittedName>
</protein>
<dbReference type="Pfam" id="PF13630">
    <property type="entry name" value="SdpI"/>
    <property type="match status" value="1"/>
</dbReference>
<evidence type="ECO:0000259" key="2">
    <source>
        <dbReference type="Pfam" id="PF07853"/>
    </source>
</evidence>
<dbReference type="InterPro" id="IPR026272">
    <property type="entry name" value="SdpI"/>
</dbReference>
<dbReference type="InterPro" id="IPR025962">
    <property type="entry name" value="SdpI/YhfL"/>
</dbReference>
<proteinExistence type="predicted"/>
<dbReference type="STRING" id="1871336.BBG48_10185"/>
<dbReference type="RefSeq" id="WP_094754441.1">
    <property type="nucleotide sequence ID" value="NZ_MBEW02000015.1"/>
</dbReference>
<keyword evidence="1" id="KW-0812">Transmembrane</keyword>
<feature type="transmembrane region" description="Helical" evidence="1">
    <location>
        <begin position="158"/>
        <end position="178"/>
    </location>
</feature>
<dbReference type="PIRSF" id="PIRSF038959">
    <property type="entry name" value="SdpI"/>
    <property type="match status" value="1"/>
</dbReference>
<sequence>MDNLNKKSDPTSKKSAQSDYDTGIYNIELEKDELQDTKGILKNKKRYFILVAVLSLLCLIPMIIGLTVYDEIPDILPNHMNFKGEIDGYASKNEVVFIMPLIMAAATIITGVVTYFDPFDKRRNNKNSFLLILSLVAIPVVSNLIFWLSYFWSQEKHFNSPIVFVFVGIIIIIAANYMTKNKLNSQIGFKTPWSLKDEENWNKTNRLGAYMFIFFGISFLLAPILINFFGDAIYTLYLILGCSVAVIPSIYSFIIYIKKQR</sequence>
<feature type="transmembrane region" description="Helical" evidence="1">
    <location>
        <begin position="232"/>
        <end position="257"/>
    </location>
</feature>
<dbReference type="Pfam" id="PF07853">
    <property type="entry name" value="DUF1648"/>
    <property type="match status" value="1"/>
</dbReference>
<evidence type="ECO:0000313" key="3">
    <source>
        <dbReference type="EMBL" id="RDY20991.1"/>
    </source>
</evidence>
<gene>
    <name evidence="3" type="ORF">BBG48_007240</name>
</gene>
<name>A0A371IKJ0_9FIRM</name>
<keyword evidence="1" id="KW-1133">Transmembrane helix</keyword>
<keyword evidence="1" id="KW-0472">Membrane</keyword>
<evidence type="ECO:0000256" key="1">
    <source>
        <dbReference type="SAM" id="Phobius"/>
    </source>
</evidence>
<dbReference type="AlphaFoldDB" id="A0A371IKJ0"/>
<organism evidence="3 4">
    <name type="scientific">Criibacterium bergeronii</name>
    <dbReference type="NCBI Taxonomy" id="1871336"/>
    <lineage>
        <taxon>Bacteria</taxon>
        <taxon>Bacillati</taxon>
        <taxon>Bacillota</taxon>
        <taxon>Clostridia</taxon>
        <taxon>Peptostreptococcales</taxon>
        <taxon>Filifactoraceae</taxon>
        <taxon>Criibacterium</taxon>
    </lineage>
</organism>
<feature type="transmembrane region" description="Helical" evidence="1">
    <location>
        <begin position="207"/>
        <end position="226"/>
    </location>
</feature>
<feature type="transmembrane region" description="Helical" evidence="1">
    <location>
        <begin position="128"/>
        <end position="152"/>
    </location>
</feature>
<reference evidence="3 4" key="1">
    <citation type="journal article" date="2016" name="Genome Announc.">
        <title>Draft Genome Sequence of Criibacterium bergeronii gen. nov., sp. nov., Strain CCRI-22567T, Isolated from a Vaginal Sample from a Woman with Bacterial Vaginosis.</title>
        <authorList>
            <person name="Maheux A.F."/>
            <person name="Berube E."/>
            <person name="Boudreau D.K."/>
            <person name="Raymond F."/>
            <person name="Corbeil J."/>
            <person name="Roy P.H."/>
            <person name="Boissinot M."/>
            <person name="Omar R.F."/>
        </authorList>
    </citation>
    <scope>NUCLEOTIDE SEQUENCE [LARGE SCALE GENOMIC DNA]</scope>
    <source>
        <strain evidence="3 4">CCRI-22567</strain>
    </source>
</reference>
<dbReference type="GO" id="GO:0009636">
    <property type="term" value="P:response to toxic substance"/>
    <property type="evidence" value="ECO:0007669"/>
    <property type="project" value="TreeGrafter"/>
</dbReference>
<dbReference type="Proteomes" id="UP000093352">
    <property type="component" value="Unassembled WGS sequence"/>
</dbReference>
<keyword evidence="4" id="KW-1185">Reference proteome</keyword>
<feature type="transmembrane region" description="Helical" evidence="1">
    <location>
        <begin position="47"/>
        <end position="69"/>
    </location>
</feature>
<accession>A0A371IKJ0</accession>
<feature type="transmembrane region" description="Helical" evidence="1">
    <location>
        <begin position="95"/>
        <end position="116"/>
    </location>
</feature>
<evidence type="ECO:0000313" key="4">
    <source>
        <dbReference type="Proteomes" id="UP000093352"/>
    </source>
</evidence>
<dbReference type="PANTHER" id="PTHR37810">
    <property type="entry name" value="IMMUNITY PROTEIN SDPI"/>
    <property type="match status" value="1"/>
</dbReference>
<comment type="caution">
    <text evidence="3">The sequence shown here is derived from an EMBL/GenBank/DDBJ whole genome shotgun (WGS) entry which is preliminary data.</text>
</comment>
<feature type="domain" description="DUF1648" evidence="2">
    <location>
        <begin position="56"/>
        <end position="103"/>
    </location>
</feature>
<dbReference type="InterPro" id="IPR012867">
    <property type="entry name" value="DUF1648"/>
</dbReference>
<dbReference type="EMBL" id="MBEW02000015">
    <property type="protein sequence ID" value="RDY20991.1"/>
    <property type="molecule type" value="Genomic_DNA"/>
</dbReference>
<dbReference type="PANTHER" id="PTHR37810:SF5">
    <property type="entry name" value="IMMUNITY PROTEIN SDPI"/>
    <property type="match status" value="1"/>
</dbReference>